<accession>A0AAW9IMC1</accession>
<dbReference type="InterPro" id="IPR023296">
    <property type="entry name" value="Glyco_hydro_beta-prop_sf"/>
</dbReference>
<gene>
    <name evidence="1" type="ORF">GNF79_21480</name>
</gene>
<dbReference type="Proteomes" id="UP001291306">
    <property type="component" value="Unassembled WGS sequence"/>
</dbReference>
<dbReference type="Gene3D" id="2.115.10.20">
    <property type="entry name" value="Glycosyl hydrolase domain, family 43"/>
    <property type="match status" value="1"/>
</dbReference>
<dbReference type="InterPro" id="IPR015045">
    <property type="entry name" value="MPT-1-like_LmxM"/>
</dbReference>
<protein>
    <submittedName>
        <fullName evidence="1">DUF1861 family protein</fullName>
    </submittedName>
</protein>
<proteinExistence type="predicted"/>
<dbReference type="RefSeq" id="WP_322459614.1">
    <property type="nucleotide sequence ID" value="NZ_WNVC01001566.1"/>
</dbReference>
<dbReference type="AlphaFoldDB" id="A0AAW9IMC1"/>
<evidence type="ECO:0000313" key="2">
    <source>
        <dbReference type="Proteomes" id="UP001291306"/>
    </source>
</evidence>
<sequence length="39" mass="4272">DLEDVVFSGGLIIEGNKARLYSGISDAEAQFIEIDNPFK</sequence>
<reference evidence="1" key="1">
    <citation type="submission" date="2019-11" db="EMBL/GenBank/DDBJ databases">
        <title>Characterization of Clostridium perfringens isolates from swine manure treated agricultural soils.</title>
        <authorList>
            <person name="Wushke S.T."/>
        </authorList>
    </citation>
    <scope>NUCLEOTIDE SEQUENCE</scope>
    <source>
        <strain evidence="1">X26</strain>
    </source>
</reference>
<organism evidence="1 2">
    <name type="scientific">Clostridium perfringens</name>
    <dbReference type="NCBI Taxonomy" id="1502"/>
    <lineage>
        <taxon>Bacteria</taxon>
        <taxon>Bacillati</taxon>
        <taxon>Bacillota</taxon>
        <taxon>Clostridia</taxon>
        <taxon>Eubacteriales</taxon>
        <taxon>Clostridiaceae</taxon>
        <taxon>Clostridium</taxon>
    </lineage>
</organism>
<feature type="non-terminal residue" evidence="1">
    <location>
        <position position="1"/>
    </location>
</feature>
<dbReference type="EMBL" id="WNVC01001566">
    <property type="protein sequence ID" value="MDZ5001573.1"/>
    <property type="molecule type" value="Genomic_DNA"/>
</dbReference>
<dbReference type="Pfam" id="PF08950">
    <property type="entry name" value="DUF1861"/>
    <property type="match status" value="1"/>
</dbReference>
<comment type="caution">
    <text evidence="1">The sequence shown here is derived from an EMBL/GenBank/DDBJ whole genome shotgun (WGS) entry which is preliminary data.</text>
</comment>
<evidence type="ECO:0000313" key="1">
    <source>
        <dbReference type="EMBL" id="MDZ5001573.1"/>
    </source>
</evidence>
<dbReference type="SUPFAM" id="SSF75005">
    <property type="entry name" value="Arabinanase/levansucrase/invertase"/>
    <property type="match status" value="1"/>
</dbReference>
<name>A0AAW9IMC1_CLOPF</name>